<gene>
    <name evidence="6" type="ORF">SODALDRAFT_328103</name>
</gene>
<feature type="domain" description="MIOS-like alpha-solenoid" evidence="5">
    <location>
        <begin position="565"/>
        <end position="804"/>
    </location>
</feature>
<evidence type="ECO:0000259" key="5">
    <source>
        <dbReference type="Pfam" id="PF21719"/>
    </source>
</evidence>
<dbReference type="SUPFAM" id="SSF50978">
    <property type="entry name" value="WD40 repeat-like"/>
    <property type="match status" value="1"/>
</dbReference>
<evidence type="ECO:0000256" key="2">
    <source>
        <dbReference type="ARBA" id="ARBA00022574"/>
    </source>
</evidence>
<reference evidence="6 7" key="1">
    <citation type="journal article" date="2018" name="Mol. Ecol.">
        <title>The obligate alkalophilic soda-lake fungus Sodiomyces alkalinus has shifted to a protein diet.</title>
        <authorList>
            <person name="Grum-Grzhimaylo A.A."/>
            <person name="Falkoski D.L."/>
            <person name="van den Heuvel J."/>
            <person name="Valero-Jimenez C.A."/>
            <person name="Min B."/>
            <person name="Choi I.G."/>
            <person name="Lipzen A."/>
            <person name="Daum C.G."/>
            <person name="Aanen D.K."/>
            <person name="Tsang A."/>
            <person name="Henrissat B."/>
            <person name="Bilanenko E.N."/>
            <person name="de Vries R.P."/>
            <person name="van Kan J.A.L."/>
            <person name="Grigoriev I.V."/>
            <person name="Debets A.J.M."/>
        </authorList>
    </citation>
    <scope>NUCLEOTIDE SEQUENCE [LARGE SCALE GENOMIC DNA]</scope>
    <source>
        <strain evidence="6 7">F11</strain>
    </source>
</reference>
<feature type="domain" description="GATOR2 complex protein MIO zinc-ribbon like" evidence="4">
    <location>
        <begin position="963"/>
        <end position="1045"/>
    </location>
</feature>
<dbReference type="InterPro" id="IPR049092">
    <property type="entry name" value="MIOS_a-sol"/>
</dbReference>
<dbReference type="Gene3D" id="2.130.10.10">
    <property type="entry name" value="YVTN repeat-like/Quinoprotein amine dehydrogenase"/>
    <property type="match status" value="1"/>
</dbReference>
<dbReference type="EMBL" id="ML119060">
    <property type="protein sequence ID" value="ROT35719.1"/>
    <property type="molecule type" value="Genomic_DNA"/>
</dbReference>
<keyword evidence="3" id="KW-0677">Repeat</keyword>
<dbReference type="STRING" id="1314773.A0A3N2PMM0"/>
<evidence type="ECO:0000256" key="1">
    <source>
        <dbReference type="ARBA" id="ARBA00009713"/>
    </source>
</evidence>
<dbReference type="Pfam" id="PF17034">
    <property type="entry name" value="zinc_ribbon_16"/>
    <property type="match status" value="1"/>
</dbReference>
<proteinExistence type="inferred from homology"/>
<dbReference type="InterPro" id="IPR031488">
    <property type="entry name" value="Zn_ribbon_mio"/>
</dbReference>
<evidence type="ECO:0000313" key="6">
    <source>
        <dbReference type="EMBL" id="ROT35719.1"/>
    </source>
</evidence>
<evidence type="ECO:0000313" key="7">
    <source>
        <dbReference type="Proteomes" id="UP000272025"/>
    </source>
</evidence>
<name>A0A3N2PMM0_SODAK</name>
<dbReference type="GeneID" id="39579075"/>
<dbReference type="InterPro" id="IPR036322">
    <property type="entry name" value="WD40_repeat_dom_sf"/>
</dbReference>
<evidence type="ECO:0000256" key="3">
    <source>
        <dbReference type="ARBA" id="ARBA00022737"/>
    </source>
</evidence>
<dbReference type="GO" id="GO:1904263">
    <property type="term" value="P:positive regulation of TORC1 signaling"/>
    <property type="evidence" value="ECO:0007669"/>
    <property type="project" value="TreeGrafter"/>
</dbReference>
<comment type="similarity">
    <text evidence="1">Belongs to the WD repeat mio family.</text>
</comment>
<keyword evidence="2" id="KW-0853">WD repeat</keyword>
<dbReference type="Proteomes" id="UP000272025">
    <property type="component" value="Unassembled WGS sequence"/>
</dbReference>
<dbReference type="PANTHER" id="PTHR16453">
    <property type="entry name" value="WD40 DOMAIN-CONTAINING PROTEIN MIO FAMILY MEMBER"/>
    <property type="match status" value="1"/>
</dbReference>
<dbReference type="RefSeq" id="XP_028463525.1">
    <property type="nucleotide sequence ID" value="XM_028610597.1"/>
</dbReference>
<dbReference type="GO" id="GO:0005737">
    <property type="term" value="C:cytoplasm"/>
    <property type="evidence" value="ECO:0007669"/>
    <property type="project" value="TreeGrafter"/>
</dbReference>
<sequence length="1055" mass="118448">MDRPEPGLIKWSPIAGHDRFIHINLQHRVVQLYEPNGFANNGRFEYKQLCKHDNFPALTTYDWSPALPGLLAVGGQNGGVNLLRIDDNSNDCIELGLKMTRMCQAVSFNTQGRLAVGLERVRLDQSLHIWDVSRLASMSKSVKGFPKDIVPFAEPLLRLEPTASISSVKFFEDSPETLVIGLKAQGLRLYDLRDPTGSLAIQYSTRCNNNLAIDYADQNYFASSALDQPGVFVWDRRATGRPVASPAYLQAIDEEDVSWGGALCLWDAVKNDEEPSLTDSKHSLVRSLRYCRDRRGLLAVLTRTGQLKVMQTDKEPTPPQDRLAGSPELLQVQRSYEMDVHFSDPKRKNERIVSFDWVTLPYPSLQPRLLVLRANGSLEILEQPSCASDHLYKLTPWQAPHRGLDEGASYHDLMRFEPSQCTQMYGPLLVEQALADVPIFGPDKANVSFMIEKTLQSPSSEADIQLARPLHPDPLLSTPMGDRPIAERLRVTRKTLRLHNKTRHSEAGGMETAVDGLNDRLQDSSISPDRPASCSQMHEELLSILPQAEQLSSEVQSDVDHVMLLRAKERYLLDPVRNRNVVSDDLWLRYLWDWVAGAEAAAEDSGMKLSPLDLSYMGVATIWANDLGRHPWTRLPDGVQSPEAIIWEKCIGSICKKRRLPKYQGVPTKRPFHRQLCLDICTWGDATRHEADESEPKEAGDDYPAAKHTMETARALFRGDMDAAVQILKKASTTHPELLFVSLALQLIGRGNRRLAKEQLDFDEAVASKTDPYLRAISSLIATGDWTAIANQASLPLSDRAYVAVRNMDDERLTQWIQEQVSVAMKTGDIEGIVLTGITDQMVDIFANYVGKSNDVQTATLIMSICAPRYIDDYRCLAWRNAYRAYLQRHKAFYLRTKFEVESTKRSKRDGRPTIKPPSRQIALRCVYCDAETTLPSSHTGSTSGHPPGVGAPDTRNPLMVTGINAGVSCPNCGRHLPRCVVCLEVVGIPRSDRPEAAADMDTRMAARFPTFCLKCEHVMHLDHARQWFARHVECPVPECRCQCNFRANPELNYH</sequence>
<dbReference type="FunFam" id="2.130.10.10:FF:001167">
    <property type="entry name" value="Uncharacterized protein"/>
    <property type="match status" value="1"/>
</dbReference>
<keyword evidence="7" id="KW-1185">Reference proteome</keyword>
<dbReference type="PANTHER" id="PTHR16453:SF9">
    <property type="entry name" value="GATOR COMPLEX PROTEIN MIOS"/>
    <property type="match status" value="1"/>
</dbReference>
<evidence type="ECO:0000259" key="4">
    <source>
        <dbReference type="Pfam" id="PF17034"/>
    </source>
</evidence>
<organism evidence="6 7">
    <name type="scientific">Sodiomyces alkalinus (strain CBS 110278 / VKM F-3762 / F11)</name>
    <name type="common">Alkaliphilic filamentous fungus</name>
    <dbReference type="NCBI Taxonomy" id="1314773"/>
    <lineage>
        <taxon>Eukaryota</taxon>
        <taxon>Fungi</taxon>
        <taxon>Dikarya</taxon>
        <taxon>Ascomycota</taxon>
        <taxon>Pezizomycotina</taxon>
        <taxon>Sordariomycetes</taxon>
        <taxon>Hypocreomycetidae</taxon>
        <taxon>Glomerellales</taxon>
        <taxon>Plectosphaerellaceae</taxon>
        <taxon>Sodiomyces</taxon>
    </lineage>
</organism>
<dbReference type="InterPro" id="IPR015943">
    <property type="entry name" value="WD40/YVTN_repeat-like_dom_sf"/>
</dbReference>
<dbReference type="AlphaFoldDB" id="A0A3N2PMM0"/>
<protein>
    <submittedName>
        <fullName evidence="6">WD repeat domain-containing protein</fullName>
    </submittedName>
</protein>
<dbReference type="Pfam" id="PF21719">
    <property type="entry name" value="MIOS_a-sol"/>
    <property type="match status" value="1"/>
</dbReference>
<accession>A0A3N2PMM0</accession>
<dbReference type="InterPro" id="IPR037593">
    <property type="entry name" value="MIOS/Sea4"/>
</dbReference>
<dbReference type="OrthoDB" id="341486at2759"/>